<proteinExistence type="predicted"/>
<feature type="compositionally biased region" description="Basic and acidic residues" evidence="1">
    <location>
        <begin position="10"/>
        <end position="25"/>
    </location>
</feature>
<feature type="compositionally biased region" description="Basic and acidic residues" evidence="1">
    <location>
        <begin position="183"/>
        <end position="196"/>
    </location>
</feature>
<dbReference type="EMBL" id="MU853802">
    <property type="protein sequence ID" value="KAK3939977.1"/>
    <property type="molecule type" value="Genomic_DNA"/>
</dbReference>
<sequence>MRKSERRRARGESKPRQVGGDKKVDPGSYRPIANSGVTSPFCKPAPLSTNTVTGEHPRAPWGPNRPLSYTITCGGRREQTYPLALQLGAVDVADQWFSWMTSSVVSASIFCARSIFFSLTMRLCLVGGGHQPPENRLPEPAAWRDILDYLKPAGGAVVVAVVVLAVVAVMVITAALKRARPNEQAEERVELGDMREPPSVGSGAASSSRPFRVSWS</sequence>
<evidence type="ECO:0000313" key="4">
    <source>
        <dbReference type="Proteomes" id="UP001303473"/>
    </source>
</evidence>
<feature type="compositionally biased region" description="Low complexity" evidence="1">
    <location>
        <begin position="197"/>
        <end position="208"/>
    </location>
</feature>
<feature type="transmembrane region" description="Helical" evidence="2">
    <location>
        <begin position="153"/>
        <end position="176"/>
    </location>
</feature>
<comment type="caution">
    <text evidence="3">The sequence shown here is derived from an EMBL/GenBank/DDBJ whole genome shotgun (WGS) entry which is preliminary data.</text>
</comment>
<keyword evidence="4" id="KW-1185">Reference proteome</keyword>
<feature type="region of interest" description="Disordered" evidence="1">
    <location>
        <begin position="1"/>
        <end position="37"/>
    </location>
</feature>
<feature type="region of interest" description="Disordered" evidence="1">
    <location>
        <begin position="183"/>
        <end position="216"/>
    </location>
</feature>
<evidence type="ECO:0000256" key="1">
    <source>
        <dbReference type="SAM" id="MobiDB-lite"/>
    </source>
</evidence>
<evidence type="ECO:0000313" key="3">
    <source>
        <dbReference type="EMBL" id="KAK3939977.1"/>
    </source>
</evidence>
<keyword evidence="2" id="KW-0812">Transmembrane</keyword>
<keyword evidence="2" id="KW-0472">Membrane</keyword>
<evidence type="ECO:0000256" key="2">
    <source>
        <dbReference type="SAM" id="Phobius"/>
    </source>
</evidence>
<gene>
    <name evidence="3" type="ORF">QBC46DRAFT_408655</name>
</gene>
<organism evidence="3 4">
    <name type="scientific">Diplogelasinospora grovesii</name>
    <dbReference type="NCBI Taxonomy" id="303347"/>
    <lineage>
        <taxon>Eukaryota</taxon>
        <taxon>Fungi</taxon>
        <taxon>Dikarya</taxon>
        <taxon>Ascomycota</taxon>
        <taxon>Pezizomycotina</taxon>
        <taxon>Sordariomycetes</taxon>
        <taxon>Sordariomycetidae</taxon>
        <taxon>Sordariales</taxon>
        <taxon>Diplogelasinosporaceae</taxon>
        <taxon>Diplogelasinospora</taxon>
    </lineage>
</organism>
<reference evidence="4" key="1">
    <citation type="journal article" date="2023" name="Mol. Phylogenet. Evol.">
        <title>Genome-scale phylogeny and comparative genomics of the fungal order Sordariales.</title>
        <authorList>
            <person name="Hensen N."/>
            <person name="Bonometti L."/>
            <person name="Westerberg I."/>
            <person name="Brannstrom I.O."/>
            <person name="Guillou S."/>
            <person name="Cros-Aarteil S."/>
            <person name="Calhoun S."/>
            <person name="Haridas S."/>
            <person name="Kuo A."/>
            <person name="Mondo S."/>
            <person name="Pangilinan J."/>
            <person name="Riley R."/>
            <person name="LaButti K."/>
            <person name="Andreopoulos B."/>
            <person name="Lipzen A."/>
            <person name="Chen C."/>
            <person name="Yan M."/>
            <person name="Daum C."/>
            <person name="Ng V."/>
            <person name="Clum A."/>
            <person name="Steindorff A."/>
            <person name="Ohm R.A."/>
            <person name="Martin F."/>
            <person name="Silar P."/>
            <person name="Natvig D.O."/>
            <person name="Lalanne C."/>
            <person name="Gautier V."/>
            <person name="Ament-Velasquez S.L."/>
            <person name="Kruys A."/>
            <person name="Hutchinson M.I."/>
            <person name="Powell A.J."/>
            <person name="Barry K."/>
            <person name="Miller A.N."/>
            <person name="Grigoriev I.V."/>
            <person name="Debuchy R."/>
            <person name="Gladieux P."/>
            <person name="Hiltunen Thoren M."/>
            <person name="Johannesson H."/>
        </authorList>
    </citation>
    <scope>NUCLEOTIDE SEQUENCE [LARGE SCALE GENOMIC DNA]</scope>
    <source>
        <strain evidence="4">CBS 340.73</strain>
    </source>
</reference>
<feature type="transmembrane region" description="Helical" evidence="2">
    <location>
        <begin position="96"/>
        <end position="116"/>
    </location>
</feature>
<name>A0AAN6S3P8_9PEZI</name>
<accession>A0AAN6S3P8</accession>
<protein>
    <submittedName>
        <fullName evidence="3">Uncharacterized protein</fullName>
    </submittedName>
</protein>
<dbReference type="AlphaFoldDB" id="A0AAN6S3P8"/>
<dbReference type="Proteomes" id="UP001303473">
    <property type="component" value="Unassembled WGS sequence"/>
</dbReference>
<keyword evidence="2" id="KW-1133">Transmembrane helix</keyword>